<dbReference type="EMBL" id="JAKJXP020000016">
    <property type="protein sequence ID" value="KAK7755016.1"/>
    <property type="molecule type" value="Genomic_DNA"/>
</dbReference>
<gene>
    <name evidence="1" type="ORF">SLS62_003100</name>
</gene>
<comment type="caution">
    <text evidence="1">The sequence shown here is derived from an EMBL/GenBank/DDBJ whole genome shotgun (WGS) entry which is preliminary data.</text>
</comment>
<reference evidence="1 2" key="1">
    <citation type="submission" date="2024-02" db="EMBL/GenBank/DDBJ databases">
        <title>De novo assembly and annotation of 12 fungi associated with fruit tree decline syndrome in Ontario, Canada.</title>
        <authorList>
            <person name="Sulman M."/>
            <person name="Ellouze W."/>
            <person name="Ilyukhin E."/>
        </authorList>
    </citation>
    <scope>NUCLEOTIDE SEQUENCE [LARGE SCALE GENOMIC DNA]</scope>
    <source>
        <strain evidence="1 2">M11/M66-122</strain>
    </source>
</reference>
<keyword evidence="2" id="KW-1185">Reference proteome</keyword>
<dbReference type="Proteomes" id="UP001320420">
    <property type="component" value="Unassembled WGS sequence"/>
</dbReference>
<proteinExistence type="predicted"/>
<sequence>ADFDCPAVANAVNPSQWGYYQGPIPNPNIGWQPIAPGRTVTAVINATAPNPGSDLSTVYDKVCDVDIVGGEMCGKFVDTVGAMRQHMRSAHPGSIANGTRSNPSVAEQAAGRNALKAWVLSGG</sequence>
<organism evidence="1 2">
    <name type="scientific">Diatrype stigma</name>
    <dbReference type="NCBI Taxonomy" id="117547"/>
    <lineage>
        <taxon>Eukaryota</taxon>
        <taxon>Fungi</taxon>
        <taxon>Dikarya</taxon>
        <taxon>Ascomycota</taxon>
        <taxon>Pezizomycotina</taxon>
        <taxon>Sordariomycetes</taxon>
        <taxon>Xylariomycetidae</taxon>
        <taxon>Xylariales</taxon>
        <taxon>Diatrypaceae</taxon>
        <taxon>Diatrype</taxon>
    </lineage>
</organism>
<accession>A0AAN9YRS8</accession>
<name>A0AAN9YRS8_9PEZI</name>
<evidence type="ECO:0000313" key="2">
    <source>
        <dbReference type="Proteomes" id="UP001320420"/>
    </source>
</evidence>
<dbReference type="AlphaFoldDB" id="A0AAN9YRS8"/>
<feature type="non-terminal residue" evidence="1">
    <location>
        <position position="1"/>
    </location>
</feature>
<evidence type="ECO:0000313" key="1">
    <source>
        <dbReference type="EMBL" id="KAK7755016.1"/>
    </source>
</evidence>
<protein>
    <submittedName>
        <fullName evidence="1">Uncharacterized protein</fullName>
    </submittedName>
</protein>